<proteinExistence type="predicted"/>
<dbReference type="AlphaFoldDB" id="A0A3M0IGU8"/>
<dbReference type="OrthoDB" id="4247615at2"/>
<feature type="transmembrane region" description="Helical" evidence="2">
    <location>
        <begin position="51"/>
        <end position="69"/>
    </location>
</feature>
<feature type="region of interest" description="Disordered" evidence="1">
    <location>
        <begin position="72"/>
        <end position="123"/>
    </location>
</feature>
<keyword evidence="2" id="KW-0472">Membrane</keyword>
<sequence>MSRSRLHYDAIEQRLRDALEARATSAELKHLRPAALPSMPGRSFLPLRRTIIVLFGLAAAAACALLAVAESNSDSPGLPADVPSHSPSPSMPPSPSSPVIEVPEEAATGGTLDLPSAATTTEP</sequence>
<evidence type="ECO:0000313" key="3">
    <source>
        <dbReference type="EMBL" id="RMB81106.1"/>
    </source>
</evidence>
<organism evidence="3 4">
    <name type="scientific">Streptomyces shenzhenensis</name>
    <dbReference type="NCBI Taxonomy" id="943815"/>
    <lineage>
        <taxon>Bacteria</taxon>
        <taxon>Bacillati</taxon>
        <taxon>Actinomycetota</taxon>
        <taxon>Actinomycetes</taxon>
        <taxon>Kitasatosporales</taxon>
        <taxon>Streptomycetaceae</taxon>
        <taxon>Streptomyces</taxon>
    </lineage>
</organism>
<protein>
    <submittedName>
        <fullName evidence="3">Uncharacterized protein</fullName>
    </submittedName>
</protein>
<dbReference type="EMBL" id="PENI01000034">
    <property type="protein sequence ID" value="RMB81106.1"/>
    <property type="molecule type" value="Genomic_DNA"/>
</dbReference>
<keyword evidence="4" id="KW-1185">Reference proteome</keyword>
<keyword evidence="2" id="KW-1133">Transmembrane helix</keyword>
<reference evidence="3 4" key="1">
    <citation type="submission" date="2017-11" db="EMBL/GenBank/DDBJ databases">
        <title>Draft genome of actinobacteria isolated from guarana (Paullinia cupana (Mart.) Ducke.</title>
        <authorList>
            <person name="Siqueira K.A."/>
            <person name="Liotti R.G."/>
            <person name="Mendes T.A.O."/>
            <person name="Soares M.A."/>
        </authorList>
    </citation>
    <scope>NUCLEOTIDE SEQUENCE [LARGE SCALE GENOMIC DNA]</scope>
    <source>
        <strain evidence="3 4">193</strain>
    </source>
</reference>
<evidence type="ECO:0000313" key="4">
    <source>
        <dbReference type="Proteomes" id="UP000270471"/>
    </source>
</evidence>
<evidence type="ECO:0000256" key="1">
    <source>
        <dbReference type="SAM" id="MobiDB-lite"/>
    </source>
</evidence>
<gene>
    <name evidence="3" type="ORF">CTZ28_36605</name>
</gene>
<keyword evidence="2" id="KW-0812">Transmembrane</keyword>
<dbReference type="RefSeq" id="WP_121894096.1">
    <property type="nucleotide sequence ID" value="NZ_PENI01000034.1"/>
</dbReference>
<comment type="caution">
    <text evidence="3">The sequence shown here is derived from an EMBL/GenBank/DDBJ whole genome shotgun (WGS) entry which is preliminary data.</text>
</comment>
<accession>A0A3M0IGU8</accession>
<name>A0A3M0IGU8_9ACTN</name>
<evidence type="ECO:0000256" key="2">
    <source>
        <dbReference type="SAM" id="Phobius"/>
    </source>
</evidence>
<dbReference type="Proteomes" id="UP000270471">
    <property type="component" value="Unassembled WGS sequence"/>
</dbReference>